<reference evidence="1 2" key="1">
    <citation type="journal article" date="2018" name="Nat. Ecol. Evol.">
        <title>Genomic signatures of mitonuclear coevolution across populations of Tigriopus californicus.</title>
        <authorList>
            <person name="Barreto F.S."/>
            <person name="Watson E.T."/>
            <person name="Lima T.G."/>
            <person name="Willett C.S."/>
            <person name="Edmands S."/>
            <person name="Li W."/>
            <person name="Burton R.S."/>
        </authorList>
    </citation>
    <scope>NUCLEOTIDE SEQUENCE [LARGE SCALE GENOMIC DNA]</scope>
    <source>
        <strain evidence="1 2">San Diego</strain>
    </source>
</reference>
<accession>A0A553N6A2</accession>
<evidence type="ECO:0000313" key="2">
    <source>
        <dbReference type="Proteomes" id="UP000318571"/>
    </source>
</evidence>
<sequence>MIFPLSLCMAIKAEGSESKFTNPYDAGSPLEALPRTIIIIIIMGNAVGTHDTRKPDDEPVDVLKNSLDWINTHIEFATHASGGYGPWEFYAQMKGFLPIPEPKGDFRYRYSSCLELEADDDPTYLRETSGLLSTRSGGRNSQPELEYLECLEYFGANRGKTMCHDYAMDMRESYVMKRQ</sequence>
<protein>
    <submittedName>
        <fullName evidence="1">Uncharacterized protein</fullName>
    </submittedName>
</protein>
<name>A0A553N6A2_TIGCA</name>
<evidence type="ECO:0000313" key="1">
    <source>
        <dbReference type="EMBL" id="TRY60965.1"/>
    </source>
</evidence>
<proteinExistence type="predicted"/>
<feature type="non-terminal residue" evidence="1">
    <location>
        <position position="179"/>
    </location>
</feature>
<gene>
    <name evidence="1" type="ORF">TCAL_07463</name>
</gene>
<organism evidence="1 2">
    <name type="scientific">Tigriopus californicus</name>
    <name type="common">Marine copepod</name>
    <dbReference type="NCBI Taxonomy" id="6832"/>
    <lineage>
        <taxon>Eukaryota</taxon>
        <taxon>Metazoa</taxon>
        <taxon>Ecdysozoa</taxon>
        <taxon>Arthropoda</taxon>
        <taxon>Crustacea</taxon>
        <taxon>Multicrustacea</taxon>
        <taxon>Hexanauplia</taxon>
        <taxon>Copepoda</taxon>
        <taxon>Harpacticoida</taxon>
        <taxon>Harpacticidae</taxon>
        <taxon>Tigriopus</taxon>
    </lineage>
</organism>
<dbReference type="Proteomes" id="UP000318571">
    <property type="component" value="Chromosome 8"/>
</dbReference>
<keyword evidence="2" id="KW-1185">Reference proteome</keyword>
<comment type="caution">
    <text evidence="1">The sequence shown here is derived from an EMBL/GenBank/DDBJ whole genome shotgun (WGS) entry which is preliminary data.</text>
</comment>
<dbReference type="EMBL" id="VCGU01000459">
    <property type="protein sequence ID" value="TRY60965.1"/>
    <property type="molecule type" value="Genomic_DNA"/>
</dbReference>
<dbReference type="AlphaFoldDB" id="A0A553N6A2"/>